<dbReference type="RefSeq" id="XP_014676782.1">
    <property type="nucleotide sequence ID" value="XM_014821296.1"/>
</dbReference>
<reference evidence="6" key="1">
    <citation type="submission" date="2025-08" db="UniProtKB">
        <authorList>
            <consortium name="RefSeq"/>
        </authorList>
    </citation>
    <scope>IDENTIFICATION</scope>
</reference>
<gene>
    <name evidence="6" type="primary">LOC106816676</name>
</gene>
<protein>
    <submittedName>
        <fullName evidence="6">Probable RNA-binding protein 19</fullName>
    </submittedName>
</protein>
<organism evidence="5 6">
    <name type="scientific">Priapulus caudatus</name>
    <name type="common">Priapulid worm</name>
    <dbReference type="NCBI Taxonomy" id="37621"/>
    <lineage>
        <taxon>Eukaryota</taxon>
        <taxon>Metazoa</taxon>
        <taxon>Ecdysozoa</taxon>
        <taxon>Scalidophora</taxon>
        <taxon>Priapulida</taxon>
        <taxon>Priapulimorpha</taxon>
        <taxon>Priapulimorphida</taxon>
        <taxon>Priapulidae</taxon>
        <taxon>Priapulus</taxon>
    </lineage>
</organism>
<dbReference type="GeneID" id="106816676"/>
<feature type="domain" description="RRM" evidence="4">
    <location>
        <begin position="181"/>
        <end position="264"/>
    </location>
</feature>
<dbReference type="InterPro" id="IPR034423">
    <property type="entry name" value="RBM19_RRM5"/>
</dbReference>
<feature type="compositionally biased region" description="Acidic residues" evidence="3">
    <location>
        <begin position="169"/>
        <end position="179"/>
    </location>
</feature>
<sequence>MVTVGVSGCFFRDLLKTFEVRLALGETQMVTEMREYLEQEGVSLDVFGQASAPRSKTVVLAKNLPAGTTAEELRGAICKHAEPSRVVLPPNGVTAIVEFADPGDARNAFTNLAYSKFKHVPLYLEWAPLDALKPRIAQKAIETDGVTPEDGSTKKKSEEKAKKEGETLSSDEEEEEPEENTTIFVKNLNFDTTKESLQQAFSKCGAIYQVTVATKKDAKAPGRLLSMGYGFVQYYRTRDAKRSIKELQHCALDGHSLELKLSQRAT</sequence>
<feature type="compositionally biased region" description="Basic and acidic residues" evidence="3">
    <location>
        <begin position="151"/>
        <end position="166"/>
    </location>
</feature>
<dbReference type="Proteomes" id="UP000695022">
    <property type="component" value="Unplaced"/>
</dbReference>
<dbReference type="InterPro" id="IPR050374">
    <property type="entry name" value="RRT5_SRSF_SR"/>
</dbReference>
<proteinExistence type="predicted"/>
<dbReference type="PANTHER" id="PTHR23003">
    <property type="entry name" value="RNA RECOGNITION MOTIF RRM DOMAIN CONTAINING PROTEIN"/>
    <property type="match status" value="1"/>
</dbReference>
<evidence type="ECO:0000313" key="6">
    <source>
        <dbReference type="RefSeq" id="XP_014676782.1"/>
    </source>
</evidence>
<dbReference type="Pfam" id="PF00076">
    <property type="entry name" value="RRM_1"/>
    <property type="match status" value="1"/>
</dbReference>
<dbReference type="InterPro" id="IPR035979">
    <property type="entry name" value="RBD_domain_sf"/>
</dbReference>
<keyword evidence="5" id="KW-1185">Reference proteome</keyword>
<keyword evidence="1 2" id="KW-0694">RNA-binding</keyword>
<dbReference type="PROSITE" id="PS50102">
    <property type="entry name" value="RRM"/>
    <property type="match status" value="1"/>
</dbReference>
<evidence type="ECO:0000256" key="3">
    <source>
        <dbReference type="SAM" id="MobiDB-lite"/>
    </source>
</evidence>
<dbReference type="SUPFAM" id="SSF54928">
    <property type="entry name" value="RNA-binding domain, RBD"/>
    <property type="match status" value="2"/>
</dbReference>
<evidence type="ECO:0000256" key="1">
    <source>
        <dbReference type="ARBA" id="ARBA00022884"/>
    </source>
</evidence>
<feature type="non-terminal residue" evidence="6">
    <location>
        <position position="266"/>
    </location>
</feature>
<name>A0ABM1EX61_PRICU</name>
<feature type="region of interest" description="Disordered" evidence="3">
    <location>
        <begin position="142"/>
        <end position="180"/>
    </location>
</feature>
<accession>A0ABM1EX61</accession>
<evidence type="ECO:0000313" key="5">
    <source>
        <dbReference type="Proteomes" id="UP000695022"/>
    </source>
</evidence>
<dbReference type="InterPro" id="IPR012677">
    <property type="entry name" value="Nucleotide-bd_a/b_plait_sf"/>
</dbReference>
<evidence type="ECO:0000259" key="4">
    <source>
        <dbReference type="PROSITE" id="PS50102"/>
    </source>
</evidence>
<dbReference type="InterPro" id="IPR000504">
    <property type="entry name" value="RRM_dom"/>
</dbReference>
<dbReference type="SMART" id="SM00360">
    <property type="entry name" value="RRM"/>
    <property type="match status" value="2"/>
</dbReference>
<dbReference type="CDD" id="cd12318">
    <property type="entry name" value="RRM5_RBM19_like"/>
    <property type="match status" value="1"/>
</dbReference>
<evidence type="ECO:0000256" key="2">
    <source>
        <dbReference type="PROSITE-ProRule" id="PRU00176"/>
    </source>
</evidence>
<dbReference type="Gene3D" id="3.30.70.330">
    <property type="match status" value="2"/>
</dbReference>